<proteinExistence type="predicted"/>
<evidence type="ECO:0000313" key="2">
    <source>
        <dbReference type="Proteomes" id="UP000694864"/>
    </source>
</evidence>
<dbReference type="GeneID" id="104709514"/>
<sequence length="300" mass="34433">MDPYKKKKLLKDINRYYWDEPYLYKKGSDGLFRRCIAENEVEGVLGHCHGSAYGGHFATFKTASKVLQAAVDYVSKWVEAIASPTNDHKVVLKLFKTIIFPRYGIPRVVISDGGTHFINKIFEGMLRKYGVKHKVTAFKTQIGRFPFQLVYGKSCHLPVEVEYKALWAIKLLNLDLETAQAKRSLDLHELEEIRLEAYESSKIYKEITKAFHDNKILIKDLKAGDQALLFNSKLKLFPGKLKSRWGGPFEIKEVLPFGAITLLNKDGSEFTVNGQRVKKYWGEKEKHEKITMFLKNAPQA</sequence>
<dbReference type="Proteomes" id="UP000694864">
    <property type="component" value="Chromosome 8"/>
</dbReference>
<dbReference type="InterPro" id="IPR036397">
    <property type="entry name" value="RNaseH_sf"/>
</dbReference>
<dbReference type="InterPro" id="IPR052160">
    <property type="entry name" value="Gypsy_RT_Integrase-like"/>
</dbReference>
<gene>
    <name evidence="3" type="primary">LOC104709514</name>
</gene>
<accession>A0ABM0TCX6</accession>
<organism evidence="2 3">
    <name type="scientific">Camelina sativa</name>
    <name type="common">False flax</name>
    <name type="synonym">Myagrum sativum</name>
    <dbReference type="NCBI Taxonomy" id="90675"/>
    <lineage>
        <taxon>Eukaryota</taxon>
        <taxon>Viridiplantae</taxon>
        <taxon>Streptophyta</taxon>
        <taxon>Embryophyta</taxon>
        <taxon>Tracheophyta</taxon>
        <taxon>Spermatophyta</taxon>
        <taxon>Magnoliopsida</taxon>
        <taxon>eudicotyledons</taxon>
        <taxon>Gunneridae</taxon>
        <taxon>Pentapetalae</taxon>
        <taxon>rosids</taxon>
        <taxon>malvids</taxon>
        <taxon>Brassicales</taxon>
        <taxon>Brassicaceae</taxon>
        <taxon>Camelineae</taxon>
        <taxon>Camelina</taxon>
    </lineage>
</organism>
<dbReference type="SUPFAM" id="SSF53098">
    <property type="entry name" value="Ribonuclease H-like"/>
    <property type="match status" value="1"/>
</dbReference>
<keyword evidence="2" id="KW-1185">Reference proteome</keyword>
<dbReference type="Pfam" id="PF00665">
    <property type="entry name" value="rve"/>
    <property type="match status" value="1"/>
</dbReference>
<name>A0ABM0TCX6_CAMSA</name>
<dbReference type="PROSITE" id="PS50994">
    <property type="entry name" value="INTEGRASE"/>
    <property type="match status" value="1"/>
</dbReference>
<feature type="domain" description="Integrase catalytic" evidence="1">
    <location>
        <begin position="45"/>
        <end position="137"/>
    </location>
</feature>
<reference evidence="2" key="1">
    <citation type="journal article" date="2014" name="Nat. Commun.">
        <title>The emerging biofuel crop Camelina sativa retains a highly undifferentiated hexaploid genome structure.</title>
        <authorList>
            <person name="Kagale S."/>
            <person name="Koh C."/>
            <person name="Nixon J."/>
            <person name="Bollina V."/>
            <person name="Clarke W.E."/>
            <person name="Tuteja R."/>
            <person name="Spillane C."/>
            <person name="Robinson S.J."/>
            <person name="Links M.G."/>
            <person name="Clarke C."/>
            <person name="Higgins E.E."/>
            <person name="Huebert T."/>
            <person name="Sharpe A.G."/>
            <person name="Parkin I.A."/>
        </authorList>
    </citation>
    <scope>NUCLEOTIDE SEQUENCE [LARGE SCALE GENOMIC DNA]</scope>
    <source>
        <strain evidence="2">cv. DH55</strain>
    </source>
</reference>
<dbReference type="InterPro" id="IPR012337">
    <property type="entry name" value="RNaseH-like_sf"/>
</dbReference>
<dbReference type="PANTHER" id="PTHR47266">
    <property type="entry name" value="ENDONUCLEASE-RELATED"/>
    <property type="match status" value="1"/>
</dbReference>
<reference evidence="3" key="2">
    <citation type="submission" date="2025-08" db="UniProtKB">
        <authorList>
            <consortium name="RefSeq"/>
        </authorList>
    </citation>
    <scope>IDENTIFICATION</scope>
    <source>
        <tissue evidence="3">Leaf</tissue>
    </source>
</reference>
<evidence type="ECO:0000259" key="1">
    <source>
        <dbReference type="PROSITE" id="PS50994"/>
    </source>
</evidence>
<protein>
    <submittedName>
        <fullName evidence="3">Uncharacterized protein LOC104709514</fullName>
    </submittedName>
</protein>
<evidence type="ECO:0000313" key="3">
    <source>
        <dbReference type="RefSeq" id="XP_010424414.1"/>
    </source>
</evidence>
<dbReference type="Gene3D" id="3.30.420.10">
    <property type="entry name" value="Ribonuclease H-like superfamily/Ribonuclease H"/>
    <property type="match status" value="1"/>
</dbReference>
<dbReference type="RefSeq" id="XP_010424414.1">
    <property type="nucleotide sequence ID" value="XM_010426112.1"/>
</dbReference>
<dbReference type="InterPro" id="IPR001584">
    <property type="entry name" value="Integrase_cat-core"/>
</dbReference>